<dbReference type="PROSITE" id="PS51257">
    <property type="entry name" value="PROKAR_LIPOPROTEIN"/>
    <property type="match status" value="1"/>
</dbReference>
<evidence type="ECO:0000256" key="1">
    <source>
        <dbReference type="SAM" id="MobiDB-lite"/>
    </source>
</evidence>
<organism evidence="2 3">
    <name type="scientific">Streptomyces niveus</name>
    <name type="common">Streptomyces spheroides</name>
    <dbReference type="NCBI Taxonomy" id="193462"/>
    <lineage>
        <taxon>Bacteria</taxon>
        <taxon>Bacillati</taxon>
        <taxon>Actinomycetota</taxon>
        <taxon>Actinomycetes</taxon>
        <taxon>Kitasatosporales</taxon>
        <taxon>Streptomycetaceae</taxon>
        <taxon>Streptomyces</taxon>
    </lineage>
</organism>
<protein>
    <recommendedName>
        <fullName evidence="4">DUF946 domain-containing protein</fullName>
    </recommendedName>
</protein>
<evidence type="ECO:0000313" key="3">
    <source>
        <dbReference type="Proteomes" id="UP000189677"/>
    </source>
</evidence>
<evidence type="ECO:0008006" key="4">
    <source>
        <dbReference type="Google" id="ProtNLM"/>
    </source>
</evidence>
<gene>
    <name evidence="2" type="ORF">BBN63_34225</name>
</gene>
<feature type="compositionally biased region" description="Basic and acidic residues" evidence="1">
    <location>
        <begin position="79"/>
        <end position="91"/>
    </location>
</feature>
<sequence>MRAMVGVAVSASLVLVACGPEKEKEFTGAEPSEASATAAARFAPLVRLHEKESLMPMDATRFIERSVLRYDHDGGFCRDEPPVADPVEPRRLGGGAGEDGYRHADVEPGKPSSTPVGCPGHRDERRATTDEKARFFLDPPDEVRKGEGTGAPVYWEYHKHKTDPARTAYVYWFFYPYNRLSAVGNKHEGDWERVAVQLRDGEPEATTFAKHGSDPCSAKWSDLSPSDGHPTVYSALGSHASYPTAGVHGVDRASEKGSEWRTWENVRPVDGEPWSGYAGWWGAQPHVKAHNGPKGPYPKRLLPGIFTDKPCGGADKPPADPPADPPAEQPAPNSPKTKDGAIKRYEEFLHAVGREDIDAVCEVAGPAAKQAEDQGFGPCESTFLITFQMISPAQKKALQTATVDPQGVTESAPGRFEIPATAIRASVTFSEGDLGDSTMEYMKDEWYIVD</sequence>
<feature type="region of interest" description="Disordered" evidence="1">
    <location>
        <begin position="304"/>
        <end position="339"/>
    </location>
</feature>
<dbReference type="PANTHER" id="PTHR48174">
    <property type="entry name" value="DUF946 FAMILY PROTEIN"/>
    <property type="match status" value="1"/>
</dbReference>
<feature type="compositionally biased region" description="Basic and acidic residues" evidence="1">
    <location>
        <begin position="99"/>
        <end position="108"/>
    </location>
</feature>
<dbReference type="PANTHER" id="PTHR48174:SF5">
    <property type="entry name" value="VACUOLAR PROTEIN SORTING-ASSOCIATED PROTEIN 62"/>
    <property type="match status" value="1"/>
</dbReference>
<feature type="compositionally biased region" description="Pro residues" evidence="1">
    <location>
        <begin position="319"/>
        <end position="333"/>
    </location>
</feature>
<dbReference type="Proteomes" id="UP000189677">
    <property type="component" value="Chromosome"/>
</dbReference>
<feature type="region of interest" description="Disordered" evidence="1">
    <location>
        <begin position="79"/>
        <end position="124"/>
    </location>
</feature>
<dbReference type="AlphaFoldDB" id="A0A1U9R1T5"/>
<dbReference type="OrthoDB" id="144586at2"/>
<name>A0A1U9R1T5_STRNV</name>
<evidence type="ECO:0000313" key="2">
    <source>
        <dbReference type="EMBL" id="AQU70474.1"/>
    </source>
</evidence>
<reference evidence="2 3" key="1">
    <citation type="submission" date="2016-11" db="EMBL/GenBank/DDBJ databases">
        <title>Complete genome sequence of Streptomyces niveus SCSIO 3406.</title>
        <authorList>
            <person name="Zhu Q."/>
            <person name="Cheng W."/>
            <person name="Song Y."/>
            <person name="Li Q."/>
            <person name="Ju J."/>
        </authorList>
    </citation>
    <scope>NUCLEOTIDE SEQUENCE [LARGE SCALE GENOMIC DNA]</scope>
    <source>
        <strain evidence="2 3">SCSIO 3406</strain>
    </source>
</reference>
<accession>A0A1U9R1T5</accession>
<keyword evidence="3" id="KW-1185">Reference proteome</keyword>
<proteinExistence type="predicted"/>
<dbReference type="KEGG" id="snw:BBN63_34225"/>
<dbReference type="EMBL" id="CP018047">
    <property type="protein sequence ID" value="AQU70474.1"/>
    <property type="molecule type" value="Genomic_DNA"/>
</dbReference>